<protein>
    <submittedName>
        <fullName evidence="1">Uncharacterized protein</fullName>
    </submittedName>
</protein>
<reference evidence="1 2" key="1">
    <citation type="submission" date="2019-01" db="EMBL/GenBank/DDBJ databases">
        <authorList>
            <person name="Sayadi A."/>
        </authorList>
    </citation>
    <scope>NUCLEOTIDE SEQUENCE [LARGE SCALE GENOMIC DNA]</scope>
</reference>
<name>A0A653DPW9_CALMS</name>
<sequence length="130" mass="14488">MDLMACNTMSSSSSQSMPIRHTARLAGSSPCSIQLETLAHTLSMKCMLLQLIISGGVHLVHLCLSLQEKLNLELLQEMYKSGHSAQALWSFNGTSQKHPMGKLLVIRSTIRPTPYNRSRNGSRKWSTIIY</sequence>
<accession>A0A653DPW9</accession>
<proteinExistence type="predicted"/>
<gene>
    <name evidence="1" type="ORF">CALMAC_LOCUS19429</name>
</gene>
<dbReference type="AlphaFoldDB" id="A0A653DPW9"/>
<dbReference type="EMBL" id="CAACVG010013703">
    <property type="protein sequence ID" value="VEN62287.1"/>
    <property type="molecule type" value="Genomic_DNA"/>
</dbReference>
<keyword evidence="2" id="KW-1185">Reference proteome</keyword>
<organism evidence="1 2">
    <name type="scientific">Callosobruchus maculatus</name>
    <name type="common">Southern cowpea weevil</name>
    <name type="synonym">Pulse bruchid</name>
    <dbReference type="NCBI Taxonomy" id="64391"/>
    <lineage>
        <taxon>Eukaryota</taxon>
        <taxon>Metazoa</taxon>
        <taxon>Ecdysozoa</taxon>
        <taxon>Arthropoda</taxon>
        <taxon>Hexapoda</taxon>
        <taxon>Insecta</taxon>
        <taxon>Pterygota</taxon>
        <taxon>Neoptera</taxon>
        <taxon>Endopterygota</taxon>
        <taxon>Coleoptera</taxon>
        <taxon>Polyphaga</taxon>
        <taxon>Cucujiformia</taxon>
        <taxon>Chrysomeloidea</taxon>
        <taxon>Chrysomelidae</taxon>
        <taxon>Bruchinae</taxon>
        <taxon>Bruchini</taxon>
        <taxon>Callosobruchus</taxon>
    </lineage>
</organism>
<dbReference type="Proteomes" id="UP000410492">
    <property type="component" value="Unassembled WGS sequence"/>
</dbReference>
<evidence type="ECO:0000313" key="2">
    <source>
        <dbReference type="Proteomes" id="UP000410492"/>
    </source>
</evidence>
<evidence type="ECO:0000313" key="1">
    <source>
        <dbReference type="EMBL" id="VEN62287.1"/>
    </source>
</evidence>